<dbReference type="AlphaFoldDB" id="A0A914D7Z9"/>
<reference evidence="2" key="1">
    <citation type="submission" date="2022-11" db="UniProtKB">
        <authorList>
            <consortium name="WormBaseParasite"/>
        </authorList>
    </citation>
    <scope>IDENTIFICATION</scope>
</reference>
<organism evidence="1 2">
    <name type="scientific">Acrobeloides nanus</name>
    <dbReference type="NCBI Taxonomy" id="290746"/>
    <lineage>
        <taxon>Eukaryota</taxon>
        <taxon>Metazoa</taxon>
        <taxon>Ecdysozoa</taxon>
        <taxon>Nematoda</taxon>
        <taxon>Chromadorea</taxon>
        <taxon>Rhabditida</taxon>
        <taxon>Tylenchina</taxon>
        <taxon>Cephalobomorpha</taxon>
        <taxon>Cephaloboidea</taxon>
        <taxon>Cephalobidae</taxon>
        <taxon>Acrobeloides</taxon>
    </lineage>
</organism>
<evidence type="ECO:0000313" key="2">
    <source>
        <dbReference type="WBParaSite" id="ACRNAN_scaffold20051.g21012.t1"/>
    </source>
</evidence>
<proteinExistence type="predicted"/>
<protein>
    <submittedName>
        <fullName evidence="2">Uncharacterized protein</fullName>
    </submittedName>
</protein>
<dbReference type="Proteomes" id="UP000887540">
    <property type="component" value="Unplaced"/>
</dbReference>
<evidence type="ECO:0000313" key="1">
    <source>
        <dbReference type="Proteomes" id="UP000887540"/>
    </source>
</evidence>
<name>A0A914D7Z9_9BILA</name>
<accession>A0A914D7Z9</accession>
<keyword evidence="1" id="KW-1185">Reference proteome</keyword>
<dbReference type="WBParaSite" id="ACRNAN_scaffold20051.g21012.t1">
    <property type="protein sequence ID" value="ACRNAN_scaffold20051.g21012.t1"/>
    <property type="gene ID" value="ACRNAN_scaffold20051.g21012"/>
</dbReference>
<sequence length="52" mass="6149">MALGYKEIAEEKVFGYYPIAKIAWREAFFHDNLLSLPLIIREMMSKEWNGEV</sequence>